<evidence type="ECO:0000256" key="1">
    <source>
        <dbReference type="SAM" id="Phobius"/>
    </source>
</evidence>
<dbReference type="EMBL" id="AKAU01000032">
    <property type="protein sequence ID" value="EIN02333.1"/>
    <property type="molecule type" value="Genomic_DNA"/>
</dbReference>
<feature type="transmembrane region" description="Helical" evidence="1">
    <location>
        <begin position="89"/>
        <end position="113"/>
    </location>
</feature>
<keyword evidence="1" id="KW-0472">Membrane</keyword>
<evidence type="ECO:0000313" key="2">
    <source>
        <dbReference type="EMBL" id="AUT69101.1"/>
    </source>
</evidence>
<reference evidence="3 4" key="1">
    <citation type="journal article" date="2012" name="J. Bacteriol.">
        <title>Draft Genome Sequence of the Soil Bacterium Burkholderia terrae Strain BS001, Which Interacts with Fungal Surface Structures.</title>
        <authorList>
            <person name="Nazir R."/>
            <person name="Hansen M.A."/>
            <person name="Sorensen S."/>
            <person name="van Elsas J.D."/>
        </authorList>
    </citation>
    <scope>NUCLEOTIDE SEQUENCE [LARGE SCALE GENOMIC DNA]</scope>
    <source>
        <strain evidence="3 4">BS001</strain>
    </source>
</reference>
<dbReference type="Proteomes" id="UP000004980">
    <property type="component" value="Unassembled WGS sequence"/>
</dbReference>
<keyword evidence="1" id="KW-1133">Transmembrane helix</keyword>
<proteinExistence type="predicted"/>
<evidence type="ECO:0000313" key="5">
    <source>
        <dbReference type="Proteomes" id="UP000236649"/>
    </source>
</evidence>
<protein>
    <submittedName>
        <fullName evidence="2">Uncharacterized protein</fullName>
    </submittedName>
</protein>
<evidence type="ECO:0000313" key="3">
    <source>
        <dbReference type="EMBL" id="EIN02333.1"/>
    </source>
</evidence>
<keyword evidence="1" id="KW-0812">Transmembrane</keyword>
<accession>A0AAJ5BB00</accession>
<sequence>MKFVTGSIGQALFDHGGLRAVFEHARNLLVATIIVAAGFETVRNFDTIHLPGLSNPLLAGYVVAGAGCGLTALNFIDGLRKLARLRWHLGLQIALSIAYLFFSLRVVQLMIFFRTHAC</sequence>
<gene>
    <name evidence="2" type="ORF">C2L64_12810</name>
    <name evidence="3" type="ORF">WQE_04452</name>
</gene>
<feature type="transmembrane region" description="Helical" evidence="1">
    <location>
        <begin position="58"/>
        <end position="77"/>
    </location>
</feature>
<evidence type="ECO:0000313" key="4">
    <source>
        <dbReference type="Proteomes" id="UP000004980"/>
    </source>
</evidence>
<dbReference type="Proteomes" id="UP000236649">
    <property type="component" value="Chromosome 1"/>
</dbReference>
<dbReference type="GeneID" id="55529216"/>
<name>A0AAJ5BB00_9BURK</name>
<dbReference type="EMBL" id="CP026105">
    <property type="protein sequence ID" value="AUT69101.1"/>
    <property type="molecule type" value="Genomic_DNA"/>
</dbReference>
<dbReference type="RefSeq" id="WP_007578052.1">
    <property type="nucleotide sequence ID" value="NZ_AKAU01000032.1"/>
</dbReference>
<reference evidence="2 5" key="2">
    <citation type="submission" date="2018-01" db="EMBL/GenBank/DDBJ databases">
        <title>Species boundaries and ecological features among Paraburkholderia terrae DSMZ17804T, P. hospita DSMZ17164T and P. caribensis DSMZ13236T.</title>
        <authorList>
            <person name="Pratama A.A."/>
        </authorList>
    </citation>
    <scope>NUCLEOTIDE SEQUENCE [LARGE SCALE GENOMIC DNA]</scope>
    <source>
        <strain evidence="2 5">DSM 17164</strain>
    </source>
</reference>
<dbReference type="KEGG" id="phs:C2L64_12810"/>
<dbReference type="AlphaFoldDB" id="A0AAJ5BB00"/>
<organism evidence="2 5">
    <name type="scientific">Paraburkholderia hospita</name>
    <dbReference type="NCBI Taxonomy" id="169430"/>
    <lineage>
        <taxon>Bacteria</taxon>
        <taxon>Pseudomonadati</taxon>
        <taxon>Pseudomonadota</taxon>
        <taxon>Betaproteobacteria</taxon>
        <taxon>Burkholderiales</taxon>
        <taxon>Burkholderiaceae</taxon>
        <taxon>Paraburkholderia</taxon>
    </lineage>
</organism>
<keyword evidence="4" id="KW-1185">Reference proteome</keyword>